<dbReference type="STRING" id="391735.Veis_4097"/>
<sequence length="292" mass="31871">MTTPAAPQDDSGVLLSVRNLSLRFGGVLAVNDVSFDVRSGEVFTLIGPNGAGKTTLFNLISRIYRPSTGSIAYAGPDGAMLQLTRQQPHMVAGLGIARTFQNIELFEHASVLHNLLIGRHRCRETGLWADLLFTRRVRAAEMRAREKVEQVIDFLDLQHCRDQLVAGLPYGVRKVVELARALCTEPRLLLLDEPSSGLNVEETDDMAFWIQDIQQALGITVLMVEHDMALVSRVSDRVLAMNHGQVLAMGSPREVQSHPGVIEAYLGRADTASDTSGPLRRPPASPGARTSA</sequence>
<dbReference type="OrthoDB" id="9805514at2"/>
<gene>
    <name evidence="7" type="ordered locus">Veis_4097</name>
</gene>
<evidence type="ECO:0000256" key="1">
    <source>
        <dbReference type="ARBA" id="ARBA00022448"/>
    </source>
</evidence>
<keyword evidence="3" id="KW-0547">Nucleotide-binding</keyword>
<keyword evidence="2" id="KW-1003">Cell membrane</keyword>
<dbReference type="AlphaFoldDB" id="A1WQ95"/>
<protein>
    <submittedName>
        <fullName evidence="7">ABC transporter related</fullName>
    </submittedName>
</protein>
<dbReference type="SMART" id="SM00382">
    <property type="entry name" value="AAA"/>
    <property type="match status" value="1"/>
</dbReference>
<dbReference type="eggNOG" id="COG0411">
    <property type="taxonomic scope" value="Bacteria"/>
</dbReference>
<evidence type="ECO:0000313" key="7">
    <source>
        <dbReference type="EMBL" id="ABM59802.1"/>
    </source>
</evidence>
<dbReference type="KEGG" id="vei:Veis_4097"/>
<keyword evidence="4" id="KW-0067">ATP-binding</keyword>
<dbReference type="InterPro" id="IPR003439">
    <property type="entry name" value="ABC_transporter-like_ATP-bd"/>
</dbReference>
<dbReference type="InterPro" id="IPR027417">
    <property type="entry name" value="P-loop_NTPase"/>
</dbReference>
<dbReference type="PANTHER" id="PTHR45772:SF1">
    <property type="entry name" value="ABC TRANSPORTER ATP-BINDING PROTEIN"/>
    <property type="match status" value="1"/>
</dbReference>
<dbReference type="InterPro" id="IPR003593">
    <property type="entry name" value="AAA+_ATPase"/>
</dbReference>
<dbReference type="Pfam" id="PF12399">
    <property type="entry name" value="BCA_ABC_TP_C"/>
    <property type="match status" value="1"/>
</dbReference>
<evidence type="ECO:0000256" key="3">
    <source>
        <dbReference type="ARBA" id="ARBA00022741"/>
    </source>
</evidence>
<dbReference type="InterPro" id="IPR032823">
    <property type="entry name" value="BCA_ABC_TP_C"/>
</dbReference>
<dbReference type="RefSeq" id="WP_011811789.1">
    <property type="nucleotide sequence ID" value="NC_008786.1"/>
</dbReference>
<feature type="region of interest" description="Disordered" evidence="5">
    <location>
        <begin position="270"/>
        <end position="292"/>
    </location>
</feature>
<dbReference type="PROSITE" id="PS50893">
    <property type="entry name" value="ABC_TRANSPORTER_2"/>
    <property type="match status" value="1"/>
</dbReference>
<evidence type="ECO:0000256" key="5">
    <source>
        <dbReference type="SAM" id="MobiDB-lite"/>
    </source>
</evidence>
<evidence type="ECO:0000259" key="6">
    <source>
        <dbReference type="PROSITE" id="PS50893"/>
    </source>
</evidence>
<proteinExistence type="predicted"/>
<dbReference type="InterPro" id="IPR051120">
    <property type="entry name" value="ABC_AA/LPS_Transport"/>
</dbReference>
<dbReference type="CDD" id="cd03219">
    <property type="entry name" value="ABC_Mj1267_LivG_branched"/>
    <property type="match status" value="1"/>
</dbReference>
<keyword evidence="8" id="KW-1185">Reference proteome</keyword>
<evidence type="ECO:0000313" key="8">
    <source>
        <dbReference type="Proteomes" id="UP000000374"/>
    </source>
</evidence>
<reference evidence="8" key="1">
    <citation type="submission" date="2006-12" db="EMBL/GenBank/DDBJ databases">
        <title>Complete sequence of chromosome 1 of Verminephrobacter eiseniae EF01-2.</title>
        <authorList>
            <person name="Copeland A."/>
            <person name="Lucas S."/>
            <person name="Lapidus A."/>
            <person name="Barry K."/>
            <person name="Detter J.C."/>
            <person name="Glavina del Rio T."/>
            <person name="Dalin E."/>
            <person name="Tice H."/>
            <person name="Pitluck S."/>
            <person name="Chertkov O."/>
            <person name="Brettin T."/>
            <person name="Bruce D."/>
            <person name="Han C."/>
            <person name="Tapia R."/>
            <person name="Gilna P."/>
            <person name="Schmutz J."/>
            <person name="Larimer F."/>
            <person name="Land M."/>
            <person name="Hauser L."/>
            <person name="Kyrpides N."/>
            <person name="Kim E."/>
            <person name="Stahl D."/>
            <person name="Richardson P."/>
        </authorList>
    </citation>
    <scope>NUCLEOTIDE SEQUENCE [LARGE SCALE GENOMIC DNA]</scope>
    <source>
        <strain evidence="8">EF01-2</strain>
    </source>
</reference>
<accession>A1WQ95</accession>
<dbReference type="EMBL" id="CP000542">
    <property type="protein sequence ID" value="ABM59802.1"/>
    <property type="molecule type" value="Genomic_DNA"/>
</dbReference>
<name>A1WQ95_VEREI</name>
<dbReference type="GO" id="GO:0005524">
    <property type="term" value="F:ATP binding"/>
    <property type="evidence" value="ECO:0007669"/>
    <property type="project" value="UniProtKB-KW"/>
</dbReference>
<keyword evidence="2" id="KW-0472">Membrane</keyword>
<dbReference type="Proteomes" id="UP000000374">
    <property type="component" value="Chromosome"/>
</dbReference>
<organism evidence="7 8">
    <name type="scientific">Verminephrobacter eiseniae (strain EF01-2)</name>
    <dbReference type="NCBI Taxonomy" id="391735"/>
    <lineage>
        <taxon>Bacteria</taxon>
        <taxon>Pseudomonadati</taxon>
        <taxon>Pseudomonadota</taxon>
        <taxon>Betaproteobacteria</taxon>
        <taxon>Burkholderiales</taxon>
        <taxon>Comamonadaceae</taxon>
        <taxon>Verminephrobacter</taxon>
    </lineage>
</organism>
<dbReference type="PANTHER" id="PTHR45772">
    <property type="entry name" value="CONSERVED COMPONENT OF ABC TRANSPORTER FOR NATURAL AMINO ACIDS-RELATED"/>
    <property type="match status" value="1"/>
</dbReference>
<dbReference type="GO" id="GO:0016887">
    <property type="term" value="F:ATP hydrolysis activity"/>
    <property type="evidence" value="ECO:0007669"/>
    <property type="project" value="InterPro"/>
</dbReference>
<dbReference type="GeneID" id="76462438"/>
<dbReference type="GO" id="GO:0005886">
    <property type="term" value="C:plasma membrane"/>
    <property type="evidence" value="ECO:0007669"/>
    <property type="project" value="TreeGrafter"/>
</dbReference>
<dbReference type="Gene3D" id="3.40.50.300">
    <property type="entry name" value="P-loop containing nucleotide triphosphate hydrolases"/>
    <property type="match status" value="1"/>
</dbReference>
<evidence type="ECO:0000256" key="4">
    <source>
        <dbReference type="ARBA" id="ARBA00022840"/>
    </source>
</evidence>
<dbReference type="SUPFAM" id="SSF52540">
    <property type="entry name" value="P-loop containing nucleoside triphosphate hydrolases"/>
    <property type="match status" value="1"/>
</dbReference>
<dbReference type="Pfam" id="PF00005">
    <property type="entry name" value="ABC_tran"/>
    <property type="match status" value="1"/>
</dbReference>
<keyword evidence="1" id="KW-0813">Transport</keyword>
<feature type="domain" description="ABC transporter" evidence="6">
    <location>
        <begin position="15"/>
        <end position="268"/>
    </location>
</feature>
<dbReference type="HOGENOM" id="CLU_000604_1_2_4"/>
<evidence type="ECO:0000256" key="2">
    <source>
        <dbReference type="ARBA" id="ARBA00022475"/>
    </source>
</evidence>
<dbReference type="FunFam" id="3.40.50.300:FF:000421">
    <property type="entry name" value="Branched-chain amino acid ABC transporter ATP-binding protein"/>
    <property type="match status" value="1"/>
</dbReference>